<protein>
    <recommendedName>
        <fullName evidence="3">CC-NBS-LRR resistance protein</fullName>
    </recommendedName>
</protein>
<dbReference type="EMBL" id="PSQE01000002">
    <property type="protein sequence ID" value="RHN73947.1"/>
    <property type="molecule type" value="Genomic_DNA"/>
</dbReference>
<evidence type="ECO:0000313" key="1">
    <source>
        <dbReference type="EMBL" id="RHN73947.1"/>
    </source>
</evidence>
<dbReference type="AlphaFoldDB" id="A0A396JFQ8"/>
<proteinExistence type="predicted"/>
<sequence>MNASRSNPTHHCHRKTCLTKGSMIHVVKPGCSYRPLRLYKHDYALRSITEQDVDVKGFQKITKTNNDQFSLNHNAFIQLSSIIEEQFPEDDDFRDSKSKPSPTNNIPLPLTSQTLPMPFEGEVNVLNPSEIVENSSPPCIVIWELEQLVSENYLDYENLSLLTDFFVKYPSVLLRDTSLSTRYKCYAYTCLAELLQFLQTHSVLDVLASSHSEFVKLLHNLRSFGFDKDWLDSVERRALFSDIKVSQDALQKLLDSKQQVSKEVEVLGLKIDILSQHVEDLKHQLTTSETVLKSIIQEEAQVLETKATFSAPLGY</sequence>
<evidence type="ECO:0008006" key="3">
    <source>
        <dbReference type="Google" id="ProtNLM"/>
    </source>
</evidence>
<dbReference type="Proteomes" id="UP000265566">
    <property type="component" value="Chromosome 2"/>
</dbReference>
<name>A0A396JFQ8_MEDTR</name>
<reference evidence="2" key="1">
    <citation type="journal article" date="2018" name="Nat. Plants">
        <title>Whole-genome landscape of Medicago truncatula symbiotic genes.</title>
        <authorList>
            <person name="Pecrix Y."/>
            <person name="Staton S.E."/>
            <person name="Sallet E."/>
            <person name="Lelandais-Briere C."/>
            <person name="Moreau S."/>
            <person name="Carrere S."/>
            <person name="Blein T."/>
            <person name="Jardinaud M.F."/>
            <person name="Latrasse D."/>
            <person name="Zouine M."/>
            <person name="Zahm M."/>
            <person name="Kreplak J."/>
            <person name="Mayjonade B."/>
            <person name="Satge C."/>
            <person name="Perez M."/>
            <person name="Cauet S."/>
            <person name="Marande W."/>
            <person name="Chantry-Darmon C."/>
            <person name="Lopez-Roques C."/>
            <person name="Bouchez O."/>
            <person name="Berard A."/>
            <person name="Debelle F."/>
            <person name="Munos S."/>
            <person name="Bendahmane A."/>
            <person name="Berges H."/>
            <person name="Niebel A."/>
            <person name="Buitink J."/>
            <person name="Frugier F."/>
            <person name="Benhamed M."/>
            <person name="Crespi M."/>
            <person name="Gouzy J."/>
            <person name="Gamas P."/>
        </authorList>
    </citation>
    <scope>NUCLEOTIDE SEQUENCE [LARGE SCALE GENOMIC DNA]</scope>
    <source>
        <strain evidence="2">cv. Jemalong A17</strain>
    </source>
</reference>
<accession>A0A396JFQ8</accession>
<organism evidence="1 2">
    <name type="scientific">Medicago truncatula</name>
    <name type="common">Barrel medic</name>
    <name type="synonym">Medicago tribuloides</name>
    <dbReference type="NCBI Taxonomy" id="3880"/>
    <lineage>
        <taxon>Eukaryota</taxon>
        <taxon>Viridiplantae</taxon>
        <taxon>Streptophyta</taxon>
        <taxon>Embryophyta</taxon>
        <taxon>Tracheophyta</taxon>
        <taxon>Spermatophyta</taxon>
        <taxon>Magnoliopsida</taxon>
        <taxon>eudicotyledons</taxon>
        <taxon>Gunneridae</taxon>
        <taxon>Pentapetalae</taxon>
        <taxon>rosids</taxon>
        <taxon>fabids</taxon>
        <taxon>Fabales</taxon>
        <taxon>Fabaceae</taxon>
        <taxon>Papilionoideae</taxon>
        <taxon>50 kb inversion clade</taxon>
        <taxon>NPAAA clade</taxon>
        <taxon>Hologalegina</taxon>
        <taxon>IRL clade</taxon>
        <taxon>Trifolieae</taxon>
        <taxon>Medicago</taxon>
    </lineage>
</organism>
<dbReference type="Gramene" id="rna9847">
    <property type="protein sequence ID" value="RHN73947.1"/>
    <property type="gene ID" value="gene9847"/>
</dbReference>
<gene>
    <name evidence="1" type="ORF">MtrunA17_Chr2g0304131</name>
</gene>
<evidence type="ECO:0000313" key="2">
    <source>
        <dbReference type="Proteomes" id="UP000265566"/>
    </source>
</evidence>
<comment type="caution">
    <text evidence="1">The sequence shown here is derived from an EMBL/GenBank/DDBJ whole genome shotgun (WGS) entry which is preliminary data.</text>
</comment>